<accession>A0A165KED5</accession>
<dbReference type="Pfam" id="PF11711">
    <property type="entry name" value="Tim54"/>
    <property type="match status" value="1"/>
</dbReference>
<evidence type="ECO:0000256" key="10">
    <source>
        <dbReference type="ARBA" id="ARBA00023128"/>
    </source>
</evidence>
<evidence type="ECO:0000256" key="4">
    <source>
        <dbReference type="ARBA" id="ARBA00022448"/>
    </source>
</evidence>
<dbReference type="OrthoDB" id="5598305at2759"/>
<dbReference type="InterPro" id="IPR021056">
    <property type="entry name" value="Mt_import_IM_translocase_Tim54"/>
</dbReference>
<keyword evidence="9" id="KW-0811">Translocation</keyword>
<organism evidence="13 14">
    <name type="scientific">Exidia glandulosa HHB12029</name>
    <dbReference type="NCBI Taxonomy" id="1314781"/>
    <lineage>
        <taxon>Eukaryota</taxon>
        <taxon>Fungi</taxon>
        <taxon>Dikarya</taxon>
        <taxon>Basidiomycota</taxon>
        <taxon>Agaricomycotina</taxon>
        <taxon>Agaricomycetes</taxon>
        <taxon>Auriculariales</taxon>
        <taxon>Exidiaceae</taxon>
        <taxon>Exidia</taxon>
    </lineage>
</organism>
<evidence type="ECO:0000256" key="12">
    <source>
        <dbReference type="SAM" id="MobiDB-lite"/>
    </source>
</evidence>
<dbReference type="Proteomes" id="UP000077266">
    <property type="component" value="Unassembled WGS sequence"/>
</dbReference>
<dbReference type="FunCoup" id="A0A165KED5">
    <property type="interactions" value="71"/>
</dbReference>
<dbReference type="EMBL" id="KV425946">
    <property type="protein sequence ID" value="KZV96207.1"/>
    <property type="molecule type" value="Genomic_DNA"/>
</dbReference>
<evidence type="ECO:0000313" key="13">
    <source>
        <dbReference type="EMBL" id="KZV96207.1"/>
    </source>
</evidence>
<evidence type="ECO:0000256" key="2">
    <source>
        <dbReference type="ARBA" id="ARBA00006355"/>
    </source>
</evidence>
<keyword evidence="8" id="KW-1133">Transmembrane helix</keyword>
<keyword evidence="14" id="KW-1185">Reference proteome</keyword>
<comment type="subcellular location">
    <subcellularLocation>
        <location evidence="1">Mitochondrion inner membrane</location>
        <topology evidence="1">Single-pass membrane protein</topology>
    </subcellularLocation>
</comment>
<evidence type="ECO:0000256" key="1">
    <source>
        <dbReference type="ARBA" id="ARBA00004434"/>
    </source>
</evidence>
<evidence type="ECO:0000256" key="5">
    <source>
        <dbReference type="ARBA" id="ARBA00022692"/>
    </source>
</evidence>
<evidence type="ECO:0000256" key="7">
    <source>
        <dbReference type="ARBA" id="ARBA00022927"/>
    </source>
</evidence>
<feature type="compositionally biased region" description="Basic and acidic residues" evidence="12">
    <location>
        <begin position="382"/>
        <end position="395"/>
    </location>
</feature>
<keyword evidence="10" id="KW-0496">Mitochondrion</keyword>
<keyword evidence="4" id="KW-0813">Transport</keyword>
<dbReference type="GO" id="GO:0005743">
    <property type="term" value="C:mitochondrial inner membrane"/>
    <property type="evidence" value="ECO:0007669"/>
    <property type="project" value="UniProtKB-SubCell"/>
</dbReference>
<evidence type="ECO:0000256" key="9">
    <source>
        <dbReference type="ARBA" id="ARBA00023010"/>
    </source>
</evidence>
<evidence type="ECO:0000256" key="6">
    <source>
        <dbReference type="ARBA" id="ARBA00022792"/>
    </source>
</evidence>
<reference evidence="13 14" key="1">
    <citation type="journal article" date="2016" name="Mol. Biol. Evol.">
        <title>Comparative Genomics of Early-Diverging Mushroom-Forming Fungi Provides Insights into the Origins of Lignocellulose Decay Capabilities.</title>
        <authorList>
            <person name="Nagy L.G."/>
            <person name="Riley R."/>
            <person name="Tritt A."/>
            <person name="Adam C."/>
            <person name="Daum C."/>
            <person name="Floudas D."/>
            <person name="Sun H."/>
            <person name="Yadav J.S."/>
            <person name="Pangilinan J."/>
            <person name="Larsson K.H."/>
            <person name="Matsuura K."/>
            <person name="Barry K."/>
            <person name="Labutti K."/>
            <person name="Kuo R."/>
            <person name="Ohm R.A."/>
            <person name="Bhattacharya S.S."/>
            <person name="Shirouzu T."/>
            <person name="Yoshinaga Y."/>
            <person name="Martin F.M."/>
            <person name="Grigoriev I.V."/>
            <person name="Hibbett D.S."/>
        </authorList>
    </citation>
    <scope>NUCLEOTIDE SEQUENCE [LARGE SCALE GENOMIC DNA]</scope>
    <source>
        <strain evidence="13 14">HHB12029</strain>
    </source>
</reference>
<evidence type="ECO:0000256" key="8">
    <source>
        <dbReference type="ARBA" id="ARBA00022989"/>
    </source>
</evidence>
<proteinExistence type="inferred from homology"/>
<name>A0A165KED5_EXIGL</name>
<keyword evidence="5" id="KW-0812">Transmembrane</keyword>
<sequence length="461" mass="52171">MSDSEPAPPALPKPPPPPPDRPIAQIFNSLGIPKAVTNFRPRLPSRNWLIFFGVTGSVLGAYIYDRRECKKIRESYKARVAHLALEPLASHDMPRKVTVYTCKPPGDEEYERAMKYFKKYVKPVLVAAAVDYDIHNGNRYGALSKDIADKIIARRRVAAGIDPEPANQIPIPGQLTPAQKRAREAEAGIVIVGRHTFKEFLHGVKEGWSASLEPVDEEEELAQALSLDGVFDEPEDEETDPAHGQTTRLAPPAVPQLMPHLLHQPSKPRKTTIPPHLDVTPTSIPPPAPLLLVPFSNILGFRNIPFMLIDLFNERKRVRAGSEAAYNLVMGNSRPFTQDDIDFNIEQEEEYLKDFNELPDEISKTRRKYYEELAKKITTARELSRGTRPPTKDETNYPPPTEVELRAERMQKEKRWRNNLRGWSILHTGSPPAWDPRFENLFRVYIPPDNEAGTPVRSEGQ</sequence>
<dbReference type="AlphaFoldDB" id="A0A165KED5"/>
<dbReference type="GO" id="GO:0015031">
    <property type="term" value="P:protein transport"/>
    <property type="evidence" value="ECO:0007669"/>
    <property type="project" value="UniProtKB-KW"/>
</dbReference>
<dbReference type="InParanoid" id="A0A165KED5"/>
<protein>
    <recommendedName>
        <fullName evidence="3">Mitochondrial import inner membrane translocase subunit TIM54</fullName>
    </recommendedName>
</protein>
<keyword evidence="11" id="KW-0472">Membrane</keyword>
<feature type="region of interest" description="Disordered" evidence="12">
    <location>
        <begin position="1"/>
        <end position="20"/>
    </location>
</feature>
<feature type="region of interest" description="Disordered" evidence="12">
    <location>
        <begin position="380"/>
        <end position="403"/>
    </location>
</feature>
<dbReference type="STRING" id="1314781.A0A165KED5"/>
<evidence type="ECO:0000256" key="3">
    <source>
        <dbReference type="ARBA" id="ARBA00020796"/>
    </source>
</evidence>
<gene>
    <name evidence="13" type="ORF">EXIGLDRAFT_733772</name>
</gene>
<evidence type="ECO:0000313" key="14">
    <source>
        <dbReference type="Proteomes" id="UP000077266"/>
    </source>
</evidence>
<evidence type="ECO:0000256" key="11">
    <source>
        <dbReference type="ARBA" id="ARBA00023136"/>
    </source>
</evidence>
<comment type="similarity">
    <text evidence="2">Belongs to the TIM54 family.</text>
</comment>
<keyword evidence="7" id="KW-0653">Protein transport</keyword>
<keyword evidence="6" id="KW-0999">Mitochondrion inner membrane</keyword>